<dbReference type="NCBIfam" id="TIGR00252">
    <property type="entry name" value="YraN family protein"/>
    <property type="match status" value="1"/>
</dbReference>
<comment type="similarity">
    <text evidence="1 2">Belongs to the UPF0102 family.</text>
</comment>
<protein>
    <recommendedName>
        <fullName evidence="2">UPF0102 protein NIES2119_27185</fullName>
    </recommendedName>
</protein>
<dbReference type="InterPro" id="IPR011856">
    <property type="entry name" value="tRNA_endonuc-like_dom_sf"/>
</dbReference>
<dbReference type="Proteomes" id="UP000185860">
    <property type="component" value="Unassembled WGS sequence"/>
</dbReference>
<evidence type="ECO:0000313" key="3">
    <source>
        <dbReference type="EMBL" id="OKH32046.1"/>
    </source>
</evidence>
<dbReference type="Gene3D" id="3.40.1350.10">
    <property type="match status" value="1"/>
</dbReference>
<comment type="caution">
    <text evidence="3">The sequence shown here is derived from an EMBL/GenBank/DDBJ whole genome shotgun (WGS) entry which is preliminary data.</text>
</comment>
<evidence type="ECO:0000256" key="2">
    <source>
        <dbReference type="HAMAP-Rule" id="MF_00048"/>
    </source>
</evidence>
<dbReference type="PANTHER" id="PTHR34039:SF1">
    <property type="entry name" value="UPF0102 PROTEIN YRAN"/>
    <property type="match status" value="1"/>
</dbReference>
<dbReference type="STRING" id="454136.NIES2119_27185"/>
<organism evidence="3 4">
    <name type="scientific">[Phormidium ambiguum] IAM M-71</name>
    <dbReference type="NCBI Taxonomy" id="454136"/>
    <lineage>
        <taxon>Bacteria</taxon>
        <taxon>Bacillati</taxon>
        <taxon>Cyanobacteriota</taxon>
        <taxon>Cyanophyceae</taxon>
        <taxon>Oscillatoriophycideae</taxon>
        <taxon>Aerosakkonematales</taxon>
        <taxon>Aerosakkonemataceae</taxon>
        <taxon>Floridanema</taxon>
    </lineage>
</organism>
<dbReference type="SUPFAM" id="SSF52980">
    <property type="entry name" value="Restriction endonuclease-like"/>
    <property type="match status" value="1"/>
</dbReference>
<dbReference type="AlphaFoldDB" id="A0A1U7I6Q8"/>
<dbReference type="CDD" id="cd20736">
    <property type="entry name" value="PoNe_Nuclease"/>
    <property type="match status" value="1"/>
</dbReference>
<dbReference type="InterPro" id="IPR003509">
    <property type="entry name" value="UPF0102_YraN-like"/>
</dbReference>
<evidence type="ECO:0000256" key="1">
    <source>
        <dbReference type="ARBA" id="ARBA00006738"/>
    </source>
</evidence>
<dbReference type="InterPro" id="IPR011335">
    <property type="entry name" value="Restrct_endonuc-II-like"/>
</dbReference>
<gene>
    <name evidence="3" type="ORF">NIES2119_27185</name>
</gene>
<dbReference type="Pfam" id="PF02021">
    <property type="entry name" value="UPF0102"/>
    <property type="match status" value="1"/>
</dbReference>
<name>A0A1U7I6Q8_9CYAN</name>
<dbReference type="GO" id="GO:0003676">
    <property type="term" value="F:nucleic acid binding"/>
    <property type="evidence" value="ECO:0007669"/>
    <property type="project" value="InterPro"/>
</dbReference>
<reference evidence="3 4" key="1">
    <citation type="submission" date="2016-11" db="EMBL/GenBank/DDBJ databases">
        <title>Draft Genome Sequences of Nine Cyanobacterial Strains from Diverse Habitats.</title>
        <authorList>
            <person name="Zhu T."/>
            <person name="Hou S."/>
            <person name="Lu X."/>
            <person name="Hess W.R."/>
        </authorList>
    </citation>
    <scope>NUCLEOTIDE SEQUENCE [LARGE SCALE GENOMIC DNA]</scope>
    <source>
        <strain evidence="3 4">IAM M-71</strain>
    </source>
</reference>
<dbReference type="PANTHER" id="PTHR34039">
    <property type="entry name" value="UPF0102 PROTEIN YRAN"/>
    <property type="match status" value="1"/>
</dbReference>
<sequence length="170" mass="19445">MANRSVSNYPDFGALGEDLVAQWLAEQGSVILHRRWRCRWGELDIIAENNSNLLLFVEVKTRSRGNWDGDGLLSITPQKQAKLWQTAQLFLASGNFAEYNCRFDVALVTCQKVKNLLPSKTHANSSPTTNYSSFSPLKNTDDFIQQPTVYFAEYRLCLQDYLESAIYFDF</sequence>
<accession>A0A1U7I6Q8</accession>
<dbReference type="OrthoDB" id="9802516at2"/>
<evidence type="ECO:0000313" key="4">
    <source>
        <dbReference type="Proteomes" id="UP000185860"/>
    </source>
</evidence>
<dbReference type="EMBL" id="MRCE01000043">
    <property type="protein sequence ID" value="OKH32046.1"/>
    <property type="molecule type" value="Genomic_DNA"/>
</dbReference>
<dbReference type="RefSeq" id="WP_073596627.1">
    <property type="nucleotide sequence ID" value="NZ_MRCE01000043.1"/>
</dbReference>
<proteinExistence type="inferred from homology"/>
<dbReference type="HAMAP" id="MF_00048">
    <property type="entry name" value="UPF0102"/>
    <property type="match status" value="1"/>
</dbReference>